<dbReference type="Proteomes" id="UP000886758">
    <property type="component" value="Unassembled WGS sequence"/>
</dbReference>
<feature type="domain" description="Pseudouridine synthase RsuA/RluA-like" evidence="6">
    <location>
        <begin position="76"/>
        <end position="226"/>
    </location>
</feature>
<evidence type="ECO:0000313" key="7">
    <source>
        <dbReference type="EMBL" id="HIT50336.1"/>
    </source>
</evidence>
<dbReference type="NCBIfam" id="TIGR00005">
    <property type="entry name" value="rluA_subfam"/>
    <property type="match status" value="1"/>
</dbReference>
<dbReference type="PANTHER" id="PTHR21600:SF71">
    <property type="entry name" value="PSEUDOURIDINE SYNTHASE"/>
    <property type="match status" value="1"/>
</dbReference>
<dbReference type="InterPro" id="IPR020103">
    <property type="entry name" value="PsdUridine_synth_cat_dom_sf"/>
</dbReference>
<dbReference type="InterPro" id="IPR006225">
    <property type="entry name" value="PsdUridine_synth_RluC/D"/>
</dbReference>
<evidence type="ECO:0000259" key="6">
    <source>
        <dbReference type="Pfam" id="PF00849"/>
    </source>
</evidence>
<dbReference type="CDD" id="cd02869">
    <property type="entry name" value="PseudoU_synth_RluA_like"/>
    <property type="match status" value="1"/>
</dbReference>
<dbReference type="PANTHER" id="PTHR21600">
    <property type="entry name" value="MITOCHONDRIAL RNA PSEUDOURIDINE SYNTHASE"/>
    <property type="match status" value="1"/>
</dbReference>
<dbReference type="EMBL" id="DVLF01000152">
    <property type="protein sequence ID" value="HIT50336.1"/>
    <property type="molecule type" value="Genomic_DNA"/>
</dbReference>
<dbReference type="Pfam" id="PF00849">
    <property type="entry name" value="PseudoU_synth_2"/>
    <property type="match status" value="1"/>
</dbReference>
<evidence type="ECO:0000313" key="8">
    <source>
        <dbReference type="Proteomes" id="UP000886758"/>
    </source>
</evidence>
<dbReference type="SUPFAM" id="SSF55120">
    <property type="entry name" value="Pseudouridine synthase"/>
    <property type="match status" value="1"/>
</dbReference>
<dbReference type="EC" id="5.4.99.-" evidence="5"/>
<dbReference type="PROSITE" id="PS01129">
    <property type="entry name" value="PSI_RLU"/>
    <property type="match status" value="1"/>
</dbReference>
<dbReference type="AlphaFoldDB" id="A0A9D1GT94"/>
<evidence type="ECO:0000256" key="3">
    <source>
        <dbReference type="PIRSR" id="PIRSR606225-1"/>
    </source>
</evidence>
<comment type="similarity">
    <text evidence="2 5">Belongs to the pseudouridine synthase RluA family.</text>
</comment>
<evidence type="ECO:0000256" key="5">
    <source>
        <dbReference type="RuleBase" id="RU362028"/>
    </source>
</evidence>
<evidence type="ECO:0000256" key="1">
    <source>
        <dbReference type="ARBA" id="ARBA00000073"/>
    </source>
</evidence>
<proteinExistence type="inferred from homology"/>
<name>A0A9D1GT94_9MOLU</name>
<reference evidence="7" key="2">
    <citation type="journal article" date="2021" name="PeerJ">
        <title>Extensive microbial diversity within the chicken gut microbiome revealed by metagenomics and culture.</title>
        <authorList>
            <person name="Gilroy R."/>
            <person name="Ravi A."/>
            <person name="Getino M."/>
            <person name="Pursley I."/>
            <person name="Horton D.L."/>
            <person name="Alikhan N.F."/>
            <person name="Baker D."/>
            <person name="Gharbi K."/>
            <person name="Hall N."/>
            <person name="Watson M."/>
            <person name="Adriaenssens E.M."/>
            <person name="Foster-Nyarko E."/>
            <person name="Jarju S."/>
            <person name="Secka A."/>
            <person name="Antonio M."/>
            <person name="Oren A."/>
            <person name="Chaudhuri R.R."/>
            <person name="La Ragione R."/>
            <person name="Hildebrand F."/>
            <person name="Pallen M.J."/>
        </authorList>
    </citation>
    <scope>NUCLEOTIDE SEQUENCE</scope>
    <source>
        <strain evidence="7">ChiW17-6978</strain>
    </source>
</reference>
<dbReference type="InterPro" id="IPR006145">
    <property type="entry name" value="PsdUridine_synth_RsuA/RluA"/>
</dbReference>
<dbReference type="InterPro" id="IPR050188">
    <property type="entry name" value="RluA_PseudoU_synthase"/>
</dbReference>
<dbReference type="InterPro" id="IPR006224">
    <property type="entry name" value="PsdUridine_synth_RluA-like_CS"/>
</dbReference>
<evidence type="ECO:0000256" key="2">
    <source>
        <dbReference type="ARBA" id="ARBA00010876"/>
    </source>
</evidence>
<protein>
    <recommendedName>
        <fullName evidence="5">Pseudouridine synthase</fullName>
        <ecNumber evidence="5">5.4.99.-</ecNumber>
    </recommendedName>
</protein>
<dbReference type="GO" id="GO:0140098">
    <property type="term" value="F:catalytic activity, acting on RNA"/>
    <property type="evidence" value="ECO:0007669"/>
    <property type="project" value="UniProtKB-ARBA"/>
</dbReference>
<sequence length="246" mass="28248">MTEDQSVLSYLQSFGVAPSKIHRLFAEGRLTVNHKEPVRSLNQPLKKGDLLTVDTAEHRDFLPDEKKLDILYEDDYLLIVNKPAHILVHPDDKSKRGTLCNIVSFYYQNKGYDYSIKYAHRLDTDTSGILLFAKDMLCAAKLNQLIATHTLKRNYLCFTEGLWQKKCGTIDLPIGMDRHHNQRRRISKTGKKAVTHYEVLKEFGDYSLLKVTLKTGRTHQIRVHMKAMNHPILGDELYGGNLKKAP</sequence>
<evidence type="ECO:0000256" key="4">
    <source>
        <dbReference type="PROSITE-ProRule" id="PRU00182"/>
    </source>
</evidence>
<comment type="catalytic activity">
    <reaction evidence="1 5">
        <text>a uridine in RNA = a pseudouridine in RNA</text>
        <dbReference type="Rhea" id="RHEA:48348"/>
        <dbReference type="Rhea" id="RHEA-COMP:12068"/>
        <dbReference type="Rhea" id="RHEA-COMP:12069"/>
        <dbReference type="ChEBI" id="CHEBI:65314"/>
        <dbReference type="ChEBI" id="CHEBI:65315"/>
    </reaction>
</comment>
<organism evidence="7 8">
    <name type="scientific">Candidatus Pelethenecus faecipullorum</name>
    <dbReference type="NCBI Taxonomy" id="2840900"/>
    <lineage>
        <taxon>Bacteria</taxon>
        <taxon>Bacillati</taxon>
        <taxon>Mycoplasmatota</taxon>
        <taxon>Mollicutes</taxon>
        <taxon>Candidatus Pelethenecus</taxon>
    </lineage>
</organism>
<keyword evidence="5" id="KW-0413">Isomerase</keyword>
<feature type="active site" evidence="3">
    <location>
        <position position="123"/>
    </location>
</feature>
<reference evidence="7" key="1">
    <citation type="submission" date="2020-10" db="EMBL/GenBank/DDBJ databases">
        <authorList>
            <person name="Gilroy R."/>
        </authorList>
    </citation>
    <scope>NUCLEOTIDE SEQUENCE</scope>
    <source>
        <strain evidence="7">ChiW17-6978</strain>
    </source>
</reference>
<dbReference type="GO" id="GO:0009982">
    <property type="term" value="F:pseudouridine synthase activity"/>
    <property type="evidence" value="ECO:0007669"/>
    <property type="project" value="InterPro"/>
</dbReference>
<gene>
    <name evidence="7" type="ORF">IAD46_04855</name>
</gene>
<dbReference type="Gene3D" id="3.30.2350.10">
    <property type="entry name" value="Pseudouridine synthase"/>
    <property type="match status" value="1"/>
</dbReference>
<comment type="function">
    <text evidence="5">Responsible for synthesis of pseudouridine from uracil.</text>
</comment>
<dbReference type="GO" id="GO:0003723">
    <property type="term" value="F:RNA binding"/>
    <property type="evidence" value="ECO:0007669"/>
    <property type="project" value="UniProtKB-KW"/>
</dbReference>
<dbReference type="GO" id="GO:0000455">
    <property type="term" value="P:enzyme-directed rRNA pseudouridine synthesis"/>
    <property type="evidence" value="ECO:0007669"/>
    <property type="project" value="TreeGrafter"/>
</dbReference>
<comment type="caution">
    <text evidence="7">The sequence shown here is derived from an EMBL/GenBank/DDBJ whole genome shotgun (WGS) entry which is preliminary data.</text>
</comment>
<dbReference type="PROSITE" id="PS50889">
    <property type="entry name" value="S4"/>
    <property type="match status" value="1"/>
</dbReference>
<keyword evidence="4" id="KW-0694">RNA-binding</keyword>
<accession>A0A9D1GT94</accession>